<comment type="caution">
    <text evidence="8">The sequence shown here is derived from an EMBL/GenBank/DDBJ whole genome shotgun (WGS) entry which is preliminary data.</text>
</comment>
<keyword evidence="5 6" id="KW-0456">Lyase</keyword>
<feature type="domain" description="Dihydroneopterin aldolase/epimerase" evidence="7">
    <location>
        <begin position="4"/>
        <end position="117"/>
    </location>
</feature>
<name>A0A1V4IAU5_9FIRM</name>
<comment type="similarity">
    <text evidence="3 6">Belongs to the DHNA family.</text>
</comment>
<keyword evidence="4 6" id="KW-0289">Folate biosynthesis</keyword>
<evidence type="ECO:0000256" key="4">
    <source>
        <dbReference type="ARBA" id="ARBA00022909"/>
    </source>
</evidence>
<dbReference type="EC" id="4.1.2.25" evidence="6"/>
<proteinExistence type="inferred from homology"/>
<dbReference type="InterPro" id="IPR006157">
    <property type="entry name" value="FolB_dom"/>
</dbReference>
<dbReference type="Pfam" id="PF02152">
    <property type="entry name" value="FolB"/>
    <property type="match status" value="1"/>
</dbReference>
<evidence type="ECO:0000256" key="2">
    <source>
        <dbReference type="ARBA" id="ARBA00005013"/>
    </source>
</evidence>
<dbReference type="AlphaFoldDB" id="A0A1V4IAU5"/>
<evidence type="ECO:0000256" key="6">
    <source>
        <dbReference type="RuleBase" id="RU362079"/>
    </source>
</evidence>
<dbReference type="OrthoDB" id="9808041at2"/>
<dbReference type="Gene3D" id="3.30.1130.10">
    <property type="match status" value="1"/>
</dbReference>
<sequence length="121" mass="13919">MDKIVLKDLAFFGYHGALKEENIIGQKFFIDIELYCDLKKAGESDNLDDSINYAKVYEIAKTVCEKHTYKLIEALAENISKNVLNQFDIIDEIVVRIKKPEAPVNGIFDYFGVEIRRKKNA</sequence>
<dbReference type="NCBIfam" id="TIGR00525">
    <property type="entry name" value="folB"/>
    <property type="match status" value="1"/>
</dbReference>
<dbReference type="InterPro" id="IPR006156">
    <property type="entry name" value="Dihydroneopterin_aldolase"/>
</dbReference>
<dbReference type="Proteomes" id="UP000190140">
    <property type="component" value="Unassembled WGS sequence"/>
</dbReference>
<evidence type="ECO:0000256" key="5">
    <source>
        <dbReference type="ARBA" id="ARBA00023239"/>
    </source>
</evidence>
<evidence type="ECO:0000256" key="1">
    <source>
        <dbReference type="ARBA" id="ARBA00001353"/>
    </source>
</evidence>
<dbReference type="GO" id="GO:0046654">
    <property type="term" value="P:tetrahydrofolate biosynthetic process"/>
    <property type="evidence" value="ECO:0007669"/>
    <property type="project" value="UniProtKB-UniRule"/>
</dbReference>
<protein>
    <recommendedName>
        <fullName evidence="6">7,8-dihydroneopterin aldolase</fullName>
        <ecNumber evidence="6">4.1.2.25</ecNumber>
    </recommendedName>
</protein>
<dbReference type="SMART" id="SM00905">
    <property type="entry name" value="FolB"/>
    <property type="match status" value="1"/>
</dbReference>
<dbReference type="UniPathway" id="UPA00077">
    <property type="reaction ID" value="UER00154"/>
</dbReference>
<evidence type="ECO:0000313" key="9">
    <source>
        <dbReference type="Proteomes" id="UP000190140"/>
    </source>
</evidence>
<dbReference type="SUPFAM" id="SSF55620">
    <property type="entry name" value="Tetrahydrobiopterin biosynthesis enzymes-like"/>
    <property type="match status" value="1"/>
</dbReference>
<dbReference type="FunFam" id="3.30.1130.10:FF:000003">
    <property type="entry name" value="7,8-dihydroneopterin aldolase"/>
    <property type="match status" value="1"/>
</dbReference>
<organism evidence="8 9">
    <name type="scientific">Alkalithermobacter paradoxus</name>
    <dbReference type="NCBI Taxonomy" id="29349"/>
    <lineage>
        <taxon>Bacteria</taxon>
        <taxon>Bacillati</taxon>
        <taxon>Bacillota</taxon>
        <taxon>Clostridia</taxon>
        <taxon>Peptostreptococcales</taxon>
        <taxon>Tepidibacteraceae</taxon>
        <taxon>Alkalithermobacter</taxon>
    </lineage>
</organism>
<comment type="function">
    <text evidence="6">Catalyzes the conversion of 7,8-dihydroneopterin to 6-hydroxymethyl-7,8-dihydropterin.</text>
</comment>
<dbReference type="PANTHER" id="PTHR42844">
    <property type="entry name" value="DIHYDRONEOPTERIN ALDOLASE 1-RELATED"/>
    <property type="match status" value="1"/>
</dbReference>
<dbReference type="CDD" id="cd00534">
    <property type="entry name" value="DHNA_DHNTPE"/>
    <property type="match status" value="1"/>
</dbReference>
<dbReference type="RefSeq" id="WP_079410584.1">
    <property type="nucleotide sequence ID" value="NZ_MZGW01000001.1"/>
</dbReference>
<evidence type="ECO:0000259" key="7">
    <source>
        <dbReference type="SMART" id="SM00905"/>
    </source>
</evidence>
<comment type="pathway">
    <text evidence="2 6">Cofactor biosynthesis; tetrahydrofolate biosynthesis; 2-amino-4-hydroxy-6-hydroxymethyl-7,8-dihydropteridine diphosphate from 7,8-dihydroneopterin triphosphate: step 3/4.</text>
</comment>
<dbReference type="GO" id="GO:0004150">
    <property type="term" value="F:dihydroneopterin aldolase activity"/>
    <property type="evidence" value="ECO:0007669"/>
    <property type="project" value="UniProtKB-UniRule"/>
</dbReference>
<reference evidence="8 9" key="1">
    <citation type="submission" date="2017-03" db="EMBL/GenBank/DDBJ databases">
        <title>Genome sequence of Clostridium thermoalcaliphilum DSM 7309.</title>
        <authorList>
            <person name="Poehlein A."/>
            <person name="Daniel R."/>
        </authorList>
    </citation>
    <scope>NUCLEOTIDE SEQUENCE [LARGE SCALE GENOMIC DNA]</scope>
    <source>
        <strain evidence="8 9">DSM 7309</strain>
    </source>
</reference>
<evidence type="ECO:0000313" key="8">
    <source>
        <dbReference type="EMBL" id="OPJ57049.1"/>
    </source>
</evidence>
<dbReference type="GO" id="GO:0046656">
    <property type="term" value="P:folic acid biosynthetic process"/>
    <property type="evidence" value="ECO:0007669"/>
    <property type="project" value="UniProtKB-UniRule"/>
</dbReference>
<gene>
    <name evidence="8" type="primary">folB</name>
    <name evidence="8" type="ORF">CLOTH_03310</name>
</gene>
<dbReference type="InterPro" id="IPR043133">
    <property type="entry name" value="GTP-CH-I_C/QueF"/>
</dbReference>
<accession>A0A1V4IAU5</accession>
<dbReference type="STRING" id="29349.CLOTH_03310"/>
<evidence type="ECO:0000256" key="3">
    <source>
        <dbReference type="ARBA" id="ARBA00005708"/>
    </source>
</evidence>
<dbReference type="GO" id="GO:0005737">
    <property type="term" value="C:cytoplasm"/>
    <property type="evidence" value="ECO:0007669"/>
    <property type="project" value="TreeGrafter"/>
</dbReference>
<dbReference type="EMBL" id="MZGW01000001">
    <property type="protein sequence ID" value="OPJ57049.1"/>
    <property type="molecule type" value="Genomic_DNA"/>
</dbReference>
<keyword evidence="9" id="KW-1185">Reference proteome</keyword>
<dbReference type="NCBIfam" id="TIGR00526">
    <property type="entry name" value="folB_dom"/>
    <property type="match status" value="1"/>
</dbReference>
<dbReference type="PANTHER" id="PTHR42844:SF1">
    <property type="entry name" value="DIHYDRONEOPTERIN ALDOLASE 1-RELATED"/>
    <property type="match status" value="1"/>
</dbReference>
<comment type="catalytic activity">
    <reaction evidence="1 6">
        <text>7,8-dihydroneopterin = 6-hydroxymethyl-7,8-dihydropterin + glycolaldehyde</text>
        <dbReference type="Rhea" id="RHEA:10540"/>
        <dbReference type="ChEBI" id="CHEBI:17001"/>
        <dbReference type="ChEBI" id="CHEBI:17071"/>
        <dbReference type="ChEBI" id="CHEBI:44841"/>
        <dbReference type="EC" id="4.1.2.25"/>
    </reaction>
</comment>